<keyword evidence="7" id="KW-0539">Nucleus</keyword>
<dbReference type="EMBL" id="JAVIJP010000007">
    <property type="protein sequence ID" value="KAL3648803.1"/>
    <property type="molecule type" value="Genomic_DNA"/>
</dbReference>
<keyword evidence="12" id="KW-1185">Reference proteome</keyword>
<dbReference type="SMART" id="SM00355">
    <property type="entry name" value="ZnF_C2H2"/>
    <property type="match status" value="1"/>
</dbReference>
<keyword evidence="6" id="KW-0804">Transcription</keyword>
<keyword evidence="2" id="KW-0479">Metal-binding</keyword>
<dbReference type="InterPro" id="IPR036236">
    <property type="entry name" value="Znf_C2H2_sf"/>
</dbReference>
<evidence type="ECO:0000313" key="11">
    <source>
        <dbReference type="EMBL" id="KAL3648803.1"/>
    </source>
</evidence>
<evidence type="ECO:0000256" key="8">
    <source>
        <dbReference type="PROSITE-ProRule" id="PRU00042"/>
    </source>
</evidence>
<dbReference type="GO" id="GO:0005634">
    <property type="term" value="C:nucleus"/>
    <property type="evidence" value="ECO:0007669"/>
    <property type="project" value="UniProtKB-SubCell"/>
</dbReference>
<comment type="subcellular location">
    <subcellularLocation>
        <location evidence="1">Nucleus</location>
    </subcellularLocation>
</comment>
<evidence type="ECO:0000256" key="2">
    <source>
        <dbReference type="ARBA" id="ARBA00022723"/>
    </source>
</evidence>
<dbReference type="Proteomes" id="UP001632038">
    <property type="component" value="Unassembled WGS sequence"/>
</dbReference>
<dbReference type="SUPFAM" id="SSF57667">
    <property type="entry name" value="beta-beta-alpha zinc fingers"/>
    <property type="match status" value="1"/>
</dbReference>
<comment type="caution">
    <text evidence="11">The sequence shown here is derived from an EMBL/GenBank/DDBJ whole genome shotgun (WGS) entry which is preliminary data.</text>
</comment>
<evidence type="ECO:0000313" key="12">
    <source>
        <dbReference type="Proteomes" id="UP001632038"/>
    </source>
</evidence>
<reference evidence="12" key="1">
    <citation type="journal article" date="2024" name="IScience">
        <title>Strigolactones Initiate the Formation of Haustorium-like Structures in Castilleja.</title>
        <authorList>
            <person name="Buerger M."/>
            <person name="Peterson D."/>
            <person name="Chory J."/>
        </authorList>
    </citation>
    <scope>NUCLEOTIDE SEQUENCE [LARGE SCALE GENOMIC DNA]</scope>
</reference>
<protein>
    <recommendedName>
        <fullName evidence="10">C2H2-type domain-containing protein</fullName>
    </recommendedName>
</protein>
<dbReference type="Pfam" id="PF13912">
    <property type="entry name" value="zf-C2H2_6"/>
    <property type="match status" value="1"/>
</dbReference>
<evidence type="ECO:0000256" key="6">
    <source>
        <dbReference type="ARBA" id="ARBA00023163"/>
    </source>
</evidence>
<organism evidence="11 12">
    <name type="scientific">Castilleja foliolosa</name>
    <dbReference type="NCBI Taxonomy" id="1961234"/>
    <lineage>
        <taxon>Eukaryota</taxon>
        <taxon>Viridiplantae</taxon>
        <taxon>Streptophyta</taxon>
        <taxon>Embryophyta</taxon>
        <taxon>Tracheophyta</taxon>
        <taxon>Spermatophyta</taxon>
        <taxon>Magnoliopsida</taxon>
        <taxon>eudicotyledons</taxon>
        <taxon>Gunneridae</taxon>
        <taxon>Pentapetalae</taxon>
        <taxon>asterids</taxon>
        <taxon>lamiids</taxon>
        <taxon>Lamiales</taxon>
        <taxon>Orobanchaceae</taxon>
        <taxon>Pedicularideae</taxon>
        <taxon>Castillejinae</taxon>
        <taxon>Castilleja</taxon>
    </lineage>
</organism>
<dbReference type="PANTHER" id="PTHR45801:SF111">
    <property type="entry name" value="C2H2 AND C2HC ZINC FINGERS SUPERFAMILY PROTEIN"/>
    <property type="match status" value="1"/>
</dbReference>
<evidence type="ECO:0000256" key="9">
    <source>
        <dbReference type="SAM" id="MobiDB-lite"/>
    </source>
</evidence>
<dbReference type="PROSITE" id="PS50157">
    <property type="entry name" value="ZINC_FINGER_C2H2_2"/>
    <property type="match status" value="1"/>
</dbReference>
<evidence type="ECO:0000256" key="1">
    <source>
        <dbReference type="ARBA" id="ARBA00004123"/>
    </source>
</evidence>
<dbReference type="GO" id="GO:0008270">
    <property type="term" value="F:zinc ion binding"/>
    <property type="evidence" value="ECO:0007669"/>
    <property type="project" value="UniProtKB-KW"/>
</dbReference>
<feature type="compositionally biased region" description="Polar residues" evidence="9">
    <location>
        <begin position="1"/>
        <end position="15"/>
    </location>
</feature>
<dbReference type="Gene3D" id="3.30.160.60">
    <property type="entry name" value="Classic Zinc Finger"/>
    <property type="match status" value="1"/>
</dbReference>
<sequence length="170" mass="19935">MEPGKYSNSEISSPENDLRPEDTTGIGRSYECTFCKRGFTNAQALGGHMNIHRKDKAYKANKAKLPKNDQERSSKVHHNITSSNENYPNIRYNFFQTDHHLQHQTSYYRPYDYQVYLSNPSFETRRDYESDHVDANLSLRIGSLHDDEEHMNLNNEAKVDLELRLGHERR</sequence>
<keyword evidence="5" id="KW-0805">Transcription regulation</keyword>
<keyword evidence="3 8" id="KW-0863">Zinc-finger</keyword>
<name>A0ABD3E2R5_9LAMI</name>
<keyword evidence="4" id="KW-0862">Zinc</keyword>
<feature type="region of interest" description="Disordered" evidence="9">
    <location>
        <begin position="1"/>
        <end position="23"/>
    </location>
</feature>
<dbReference type="AlphaFoldDB" id="A0ABD3E2R5"/>
<feature type="domain" description="C2H2-type" evidence="10">
    <location>
        <begin position="30"/>
        <end position="57"/>
    </location>
</feature>
<evidence type="ECO:0000259" key="10">
    <source>
        <dbReference type="PROSITE" id="PS50157"/>
    </source>
</evidence>
<evidence type="ECO:0000256" key="7">
    <source>
        <dbReference type="ARBA" id="ARBA00023242"/>
    </source>
</evidence>
<accession>A0ABD3E2R5</accession>
<evidence type="ECO:0000256" key="5">
    <source>
        <dbReference type="ARBA" id="ARBA00023015"/>
    </source>
</evidence>
<dbReference type="PROSITE" id="PS00028">
    <property type="entry name" value="ZINC_FINGER_C2H2_1"/>
    <property type="match status" value="1"/>
</dbReference>
<dbReference type="PANTHER" id="PTHR45801">
    <property type="entry name" value="OS07G0101800 PROTEIN"/>
    <property type="match status" value="1"/>
</dbReference>
<feature type="region of interest" description="Disordered" evidence="9">
    <location>
        <begin position="62"/>
        <end position="83"/>
    </location>
</feature>
<evidence type="ECO:0000256" key="3">
    <source>
        <dbReference type="ARBA" id="ARBA00022771"/>
    </source>
</evidence>
<dbReference type="InterPro" id="IPR052426">
    <property type="entry name" value="Plant_dev_regulator"/>
</dbReference>
<evidence type="ECO:0000256" key="4">
    <source>
        <dbReference type="ARBA" id="ARBA00022833"/>
    </source>
</evidence>
<dbReference type="InterPro" id="IPR013087">
    <property type="entry name" value="Znf_C2H2_type"/>
</dbReference>
<proteinExistence type="predicted"/>
<gene>
    <name evidence="11" type="ORF">CASFOL_005206</name>
</gene>